<dbReference type="EMBL" id="WOCD01000003">
    <property type="protein sequence ID" value="MUH72457.1"/>
    <property type="molecule type" value="Genomic_DNA"/>
</dbReference>
<feature type="transmembrane region" description="Helical" evidence="1">
    <location>
        <begin position="53"/>
        <end position="76"/>
    </location>
</feature>
<dbReference type="AlphaFoldDB" id="A0A6N8FBB0"/>
<evidence type="ECO:0000256" key="1">
    <source>
        <dbReference type="SAM" id="Phobius"/>
    </source>
</evidence>
<keyword evidence="3" id="KW-1185">Reference proteome</keyword>
<reference evidence="2 3" key="1">
    <citation type="submission" date="2019-11" db="EMBL/GenBank/DDBJ databases">
        <title>P. haliotis isolates from Z. marina roots.</title>
        <authorList>
            <person name="Cohen M."/>
            <person name="Jospin G."/>
            <person name="Eisen J.A."/>
            <person name="Coil D.A."/>
        </authorList>
    </citation>
    <scope>NUCLEOTIDE SEQUENCE [LARGE SCALE GENOMIC DNA]</scope>
    <source>
        <strain evidence="2 3">UCD-MCMsp1aY</strain>
    </source>
</reference>
<dbReference type="Proteomes" id="UP000439994">
    <property type="component" value="Unassembled WGS sequence"/>
</dbReference>
<proteinExistence type="predicted"/>
<feature type="transmembrane region" description="Helical" evidence="1">
    <location>
        <begin position="155"/>
        <end position="188"/>
    </location>
</feature>
<keyword evidence="1" id="KW-1133">Transmembrane helix</keyword>
<keyword evidence="1" id="KW-0812">Transmembrane</keyword>
<evidence type="ECO:0000313" key="3">
    <source>
        <dbReference type="Proteomes" id="UP000439994"/>
    </source>
</evidence>
<gene>
    <name evidence="2" type="ORF">GNP35_08150</name>
</gene>
<organism evidence="2 3">
    <name type="scientific">Psychrosphaera haliotis</name>
    <dbReference type="NCBI Taxonomy" id="555083"/>
    <lineage>
        <taxon>Bacteria</taxon>
        <taxon>Pseudomonadati</taxon>
        <taxon>Pseudomonadota</taxon>
        <taxon>Gammaproteobacteria</taxon>
        <taxon>Alteromonadales</taxon>
        <taxon>Pseudoalteromonadaceae</taxon>
        <taxon>Psychrosphaera</taxon>
    </lineage>
</organism>
<protein>
    <submittedName>
        <fullName evidence="2">Uncharacterized protein</fullName>
    </submittedName>
</protein>
<comment type="caution">
    <text evidence="2">The sequence shown here is derived from an EMBL/GenBank/DDBJ whole genome shotgun (WGS) entry which is preliminary data.</text>
</comment>
<sequence>MEVSLQIRKWVASTQQTLQHVPSVSRDYATRLLKVASTVNTKLVTRFSKLKSFWTSLTLAQLCYLISSAILFALAFSDDAELIHLTLPVIIILIGLTNEFWPHFLKVWDSLQGKAFILTFYAIMANTALASASGLVNEVTHVSAESLTYSHNMALIINIPTWFILSSFLMLLVVQILLPIYLILLVLLKPFGVHKIWHKPDYRFPILTALIRYLLATFLLFVFMYGSVQSGFLNQNSPLLGSVYVGFITAEETENPSTSKTNEVSEVKKGFEGAESKADGFVSFNVHNLTERNNPTEDITKNEEDAFSRDVLLRKSHEVQLIQKQILATFIYDYEADSFSRCAHPENTRVIELNDYEILTVKKSKTAEVGYEFGVIACVSPGINSGAIKSPGTKNDS</sequence>
<name>A0A6N8FBB0_9GAMM</name>
<feature type="transmembrane region" description="Helical" evidence="1">
    <location>
        <begin position="209"/>
        <end position="228"/>
    </location>
</feature>
<feature type="transmembrane region" description="Helical" evidence="1">
    <location>
        <begin position="113"/>
        <end position="135"/>
    </location>
</feature>
<evidence type="ECO:0000313" key="2">
    <source>
        <dbReference type="EMBL" id="MUH72457.1"/>
    </source>
</evidence>
<dbReference type="OrthoDB" id="6712223at2"/>
<dbReference type="RefSeq" id="WP_155695635.1">
    <property type="nucleotide sequence ID" value="NZ_WOCD01000003.1"/>
</dbReference>
<accession>A0A6N8FBB0</accession>
<feature type="transmembrane region" description="Helical" evidence="1">
    <location>
        <begin position="82"/>
        <end position="101"/>
    </location>
</feature>
<keyword evidence="1" id="KW-0472">Membrane</keyword>